<gene>
    <name evidence="2" type="ORF">NEOLI_000174</name>
</gene>
<dbReference type="Pfam" id="PF20411">
    <property type="entry name" value="DUF6697"/>
    <property type="match status" value="1"/>
</dbReference>
<reference evidence="2 3" key="1">
    <citation type="submission" date="2016-04" db="EMBL/GenBank/DDBJ databases">
        <title>Evolutionary innovation and constraint leading to complex multicellularity in the Ascomycota.</title>
        <authorList>
            <person name="Cisse O."/>
            <person name="Nguyen A."/>
            <person name="Hewitt D.A."/>
            <person name="Jedd G."/>
            <person name="Stajich J.E."/>
        </authorList>
    </citation>
    <scope>NUCLEOTIDE SEQUENCE [LARGE SCALE GENOMIC DNA]</scope>
    <source>
        <strain evidence="2 3">DAH-3</strain>
    </source>
</reference>
<proteinExistence type="predicted"/>
<dbReference type="AlphaFoldDB" id="A0A1U7LU07"/>
<evidence type="ECO:0000313" key="3">
    <source>
        <dbReference type="Proteomes" id="UP000186594"/>
    </source>
</evidence>
<dbReference type="EMBL" id="LXFE01000257">
    <property type="protein sequence ID" value="OLL26001.1"/>
    <property type="molecule type" value="Genomic_DNA"/>
</dbReference>
<protein>
    <recommendedName>
        <fullName evidence="1">DUF6697 domain-containing protein</fullName>
    </recommendedName>
</protein>
<keyword evidence="3" id="KW-1185">Reference proteome</keyword>
<evidence type="ECO:0000259" key="1">
    <source>
        <dbReference type="Pfam" id="PF20411"/>
    </source>
</evidence>
<organism evidence="2 3">
    <name type="scientific">Neolecta irregularis (strain DAH-3)</name>
    <dbReference type="NCBI Taxonomy" id="1198029"/>
    <lineage>
        <taxon>Eukaryota</taxon>
        <taxon>Fungi</taxon>
        <taxon>Dikarya</taxon>
        <taxon>Ascomycota</taxon>
        <taxon>Taphrinomycotina</taxon>
        <taxon>Neolectales</taxon>
        <taxon>Neolectaceae</taxon>
        <taxon>Neolecta</taxon>
    </lineage>
</organism>
<accession>A0A1U7LU07</accession>
<feature type="domain" description="DUF6697" evidence="1">
    <location>
        <begin position="238"/>
        <end position="381"/>
    </location>
</feature>
<comment type="caution">
    <text evidence="2">The sequence shown here is derived from an EMBL/GenBank/DDBJ whole genome shotgun (WGS) entry which is preliminary data.</text>
</comment>
<dbReference type="Proteomes" id="UP000186594">
    <property type="component" value="Unassembled WGS sequence"/>
</dbReference>
<sequence length="392" mass="44607">MPPFHISIVNCRSDLGKHLREGAVDPEDRLCYACNHELPLSYISLIDIYLKSCTVHEPAGNSIRLPTPQSPLVQDFISQNAPSLSTVLSTTHLKDSLTVGIDKCDRKGEIVSIPSHVQCSFTTEQDSSTNTNLIDVPFSIRYLTFHDRPTDNHKYIKVTIDHHGFSESGYVRIKPTATDFYSFGVFDLSSINFGTVLPNENKIPVNKYDRYCISKALGTTITFDSLAISPIRACPLNPSKYQYVVIKYGVFPDLPSAPGKCGLVLDLMSNFPSYPLRVFTSRTGTLWRYLGDYLFNIYGELDPCTSWEILPEVEREHWIKFFISGNRKLKLSRLIEMGFTRRESLSCTPEVVRTAFVEGRLRLRLVLVKFVIYDQEFTERMDRFVVTLRDAT</sequence>
<dbReference type="InterPro" id="IPR046520">
    <property type="entry name" value="DUF6697"/>
</dbReference>
<evidence type="ECO:0000313" key="2">
    <source>
        <dbReference type="EMBL" id="OLL26001.1"/>
    </source>
</evidence>
<name>A0A1U7LU07_NEOID</name>